<dbReference type="PROSITE" id="PS51257">
    <property type="entry name" value="PROKAR_LIPOPROTEIN"/>
    <property type="match status" value="1"/>
</dbReference>
<proteinExistence type="predicted"/>
<evidence type="ECO:0000313" key="2">
    <source>
        <dbReference type="EMBL" id="UZE97076.1"/>
    </source>
</evidence>
<reference evidence="2" key="1">
    <citation type="submission" date="2022-06" db="EMBL/GenBank/DDBJ databases">
        <title>Alkalimarinus sp. nov., isolated from gut of a Alitta virens.</title>
        <authorList>
            <person name="Yang A.I."/>
            <person name="Shin N.-R."/>
        </authorList>
    </citation>
    <scope>NUCLEOTIDE SEQUENCE</scope>
    <source>
        <strain evidence="2">A2M4</strain>
    </source>
</reference>
<protein>
    <submittedName>
        <fullName evidence="2">DUF4136 domain-containing protein</fullName>
    </submittedName>
</protein>
<sequence length="186" mass="21084">MKKTIILLTAIALSACSSLKTNSDYDPEINFDNLKTYAWIVKQTDKPSYQLNSLLDGRVRASVDKQLQLKGLSKTDTNDADILINYLTQIDKKVNIDTFNSSFGYSPYYGAGWRRGGSIQTHTTVNEYEVGTLVLDIVDRQSNRLIWRGSVADTIREKNTPEERMNSINAAVIEMLKQYPPNPEER</sequence>
<feature type="domain" description="DUF4136" evidence="1">
    <location>
        <begin position="22"/>
        <end position="181"/>
    </location>
</feature>
<dbReference type="RefSeq" id="WP_265048557.1">
    <property type="nucleotide sequence ID" value="NZ_CP100390.1"/>
</dbReference>
<dbReference type="Pfam" id="PF13590">
    <property type="entry name" value="DUF4136"/>
    <property type="match status" value="1"/>
</dbReference>
<dbReference type="EMBL" id="CP100390">
    <property type="protein sequence ID" value="UZE97076.1"/>
    <property type="molecule type" value="Genomic_DNA"/>
</dbReference>
<organism evidence="2 3">
    <name type="scientific">Alkalimarinus alittae</name>
    <dbReference type="NCBI Taxonomy" id="2961619"/>
    <lineage>
        <taxon>Bacteria</taxon>
        <taxon>Pseudomonadati</taxon>
        <taxon>Pseudomonadota</taxon>
        <taxon>Gammaproteobacteria</taxon>
        <taxon>Alteromonadales</taxon>
        <taxon>Alteromonadaceae</taxon>
        <taxon>Alkalimarinus</taxon>
    </lineage>
</organism>
<accession>A0ABY6N4L9</accession>
<gene>
    <name evidence="2" type="ORF">NKI27_04820</name>
</gene>
<keyword evidence="3" id="KW-1185">Reference proteome</keyword>
<dbReference type="Gene3D" id="3.30.160.670">
    <property type="match status" value="1"/>
</dbReference>
<dbReference type="InterPro" id="IPR025411">
    <property type="entry name" value="DUF4136"/>
</dbReference>
<dbReference type="Proteomes" id="UP001163739">
    <property type="component" value="Chromosome"/>
</dbReference>
<evidence type="ECO:0000259" key="1">
    <source>
        <dbReference type="Pfam" id="PF13590"/>
    </source>
</evidence>
<name>A0ABY6N4L9_9ALTE</name>
<evidence type="ECO:0000313" key="3">
    <source>
        <dbReference type="Proteomes" id="UP001163739"/>
    </source>
</evidence>